<dbReference type="RefSeq" id="XP_046068984.1">
    <property type="nucleotide sequence ID" value="XM_046210199.1"/>
</dbReference>
<sequence>SDSDDDADLMIFESLIPIRDIKQAGTIKVTFDGLLKEPLVLQEDLKEGCGGQLWPAGMLLARYMLQEHRTDLVDKTIVELGAGGGLVGLAVAQGCNTNMPIYITDQVPMLSLMQANIAINRLTSKVSAAVLDWASPPSTDLPQYPAVVLAADCVYFEPAFPLLISTLERLLGPESVCYFSFKRRRRADVRCIKAIKKKFAVVEIHQYPGCHDYSRENLFLYQIQARSQ</sequence>
<dbReference type="Pfam" id="PF10294">
    <property type="entry name" value="Methyltransf_16"/>
    <property type="match status" value="1"/>
</dbReference>
<dbReference type="Gene3D" id="3.40.50.150">
    <property type="entry name" value="Vaccinia Virus protein VP39"/>
    <property type="match status" value="1"/>
</dbReference>
<organism evidence="1 2">
    <name type="scientific">Talaromyces proteolyticus</name>
    <dbReference type="NCBI Taxonomy" id="1131652"/>
    <lineage>
        <taxon>Eukaryota</taxon>
        <taxon>Fungi</taxon>
        <taxon>Dikarya</taxon>
        <taxon>Ascomycota</taxon>
        <taxon>Pezizomycotina</taxon>
        <taxon>Eurotiomycetes</taxon>
        <taxon>Eurotiomycetidae</taxon>
        <taxon>Eurotiales</taxon>
        <taxon>Trichocomaceae</taxon>
        <taxon>Talaromyces</taxon>
        <taxon>Talaromyces sect. Bacilispori</taxon>
    </lineage>
</organism>
<evidence type="ECO:0000313" key="1">
    <source>
        <dbReference type="EMBL" id="KAH8693111.1"/>
    </source>
</evidence>
<dbReference type="GO" id="GO:0005829">
    <property type="term" value="C:cytosol"/>
    <property type="evidence" value="ECO:0007669"/>
    <property type="project" value="TreeGrafter"/>
</dbReference>
<keyword evidence="2" id="KW-1185">Reference proteome</keyword>
<comment type="caution">
    <text evidence="1">The sequence shown here is derived from an EMBL/GenBank/DDBJ whole genome shotgun (WGS) entry which is preliminary data.</text>
</comment>
<dbReference type="HAMAP" id="MF_03198">
    <property type="entry name" value="Methyltr_EFM6"/>
    <property type="match status" value="1"/>
</dbReference>
<evidence type="ECO:0000313" key="2">
    <source>
        <dbReference type="Proteomes" id="UP001201262"/>
    </source>
</evidence>
<reference evidence="1" key="1">
    <citation type="submission" date="2021-12" db="EMBL/GenBank/DDBJ databases">
        <title>Convergent genome expansion in fungi linked to evolution of root-endophyte symbiosis.</title>
        <authorList>
            <consortium name="DOE Joint Genome Institute"/>
            <person name="Ke Y.-H."/>
            <person name="Bonito G."/>
            <person name="Liao H.-L."/>
            <person name="Looney B."/>
            <person name="Rojas-Flechas A."/>
            <person name="Nash J."/>
            <person name="Hameed K."/>
            <person name="Schadt C."/>
            <person name="Martin F."/>
            <person name="Crous P.W."/>
            <person name="Miettinen O."/>
            <person name="Magnuson J.K."/>
            <person name="Labbe J."/>
            <person name="Jacobson D."/>
            <person name="Doktycz M.J."/>
            <person name="Veneault-Fourrey C."/>
            <person name="Kuo A."/>
            <person name="Mondo S."/>
            <person name="Calhoun S."/>
            <person name="Riley R."/>
            <person name="Ohm R."/>
            <person name="LaButti K."/>
            <person name="Andreopoulos B."/>
            <person name="Pangilinan J."/>
            <person name="Nolan M."/>
            <person name="Tritt A."/>
            <person name="Clum A."/>
            <person name="Lipzen A."/>
            <person name="Daum C."/>
            <person name="Barry K."/>
            <person name="Grigoriev I.V."/>
            <person name="Vilgalys R."/>
        </authorList>
    </citation>
    <scope>NUCLEOTIDE SEQUENCE</scope>
    <source>
        <strain evidence="1">PMI_201</strain>
    </source>
</reference>
<keyword evidence="1" id="KW-0808">Transferase</keyword>
<dbReference type="PANTHER" id="PTHR14614:SF152">
    <property type="entry name" value="PROTEIN-LYSINE N-METHYLTRANSFERASE EFM6"/>
    <property type="match status" value="1"/>
</dbReference>
<proteinExistence type="inferred from homology"/>
<feature type="non-terminal residue" evidence="1">
    <location>
        <position position="228"/>
    </location>
</feature>
<dbReference type="PANTHER" id="PTHR14614">
    <property type="entry name" value="HEPATOCELLULAR CARCINOMA-ASSOCIATED ANTIGEN"/>
    <property type="match status" value="1"/>
</dbReference>
<dbReference type="GeneID" id="70240486"/>
<dbReference type="InterPro" id="IPR019410">
    <property type="entry name" value="Methyltransf_16"/>
</dbReference>
<protein>
    <submittedName>
        <fullName evidence="1">Methyltransferase-domain-containing protein</fullName>
    </submittedName>
</protein>
<feature type="non-terminal residue" evidence="1">
    <location>
        <position position="1"/>
    </location>
</feature>
<dbReference type="EMBL" id="JAJTJA010000010">
    <property type="protein sequence ID" value="KAH8693111.1"/>
    <property type="molecule type" value="Genomic_DNA"/>
</dbReference>
<dbReference type="Proteomes" id="UP001201262">
    <property type="component" value="Unassembled WGS sequence"/>
</dbReference>
<name>A0AAD4KPI7_9EURO</name>
<dbReference type="InterPro" id="IPR033684">
    <property type="entry name" value="EFM6"/>
</dbReference>
<dbReference type="InterPro" id="IPR029063">
    <property type="entry name" value="SAM-dependent_MTases_sf"/>
</dbReference>
<keyword evidence="1" id="KW-0489">Methyltransferase</keyword>
<gene>
    <name evidence="1" type="ORF">BGW36DRAFT_277652</name>
</gene>
<dbReference type="AlphaFoldDB" id="A0AAD4KPI7"/>
<dbReference type="SUPFAM" id="SSF53335">
    <property type="entry name" value="S-adenosyl-L-methionine-dependent methyltransferases"/>
    <property type="match status" value="1"/>
</dbReference>
<dbReference type="GO" id="GO:0008757">
    <property type="term" value="F:S-adenosylmethionine-dependent methyltransferase activity"/>
    <property type="evidence" value="ECO:0007669"/>
    <property type="project" value="UniProtKB-ARBA"/>
</dbReference>
<dbReference type="GO" id="GO:0032259">
    <property type="term" value="P:methylation"/>
    <property type="evidence" value="ECO:0007669"/>
    <property type="project" value="UniProtKB-KW"/>
</dbReference>
<accession>A0AAD4KPI7</accession>